<dbReference type="GO" id="GO:0005452">
    <property type="term" value="F:solute:inorganic anion antiporter activity"/>
    <property type="evidence" value="ECO:0007669"/>
    <property type="project" value="Ensembl"/>
</dbReference>
<dbReference type="InterPro" id="IPR036259">
    <property type="entry name" value="MFS_trans_sf"/>
</dbReference>
<evidence type="ECO:0000256" key="3">
    <source>
        <dbReference type="ARBA" id="ARBA00022989"/>
    </source>
</evidence>
<dbReference type="GeneTree" id="ENSGT00940000163267"/>
<proteinExistence type="predicted"/>
<dbReference type="Proteomes" id="UP000694547">
    <property type="component" value="Chromosome 1"/>
</dbReference>
<feature type="transmembrane region" description="Helical" evidence="5">
    <location>
        <begin position="199"/>
        <end position="219"/>
    </location>
</feature>
<reference evidence="7 8" key="1">
    <citation type="submission" date="2018-10" db="EMBL/GenBank/DDBJ databases">
        <title>Improved assembly of the deer mouse Peromyscus maniculatus genome.</title>
        <authorList>
            <person name="Lassance J.-M."/>
            <person name="Hoekstra H.E."/>
        </authorList>
    </citation>
    <scope>NUCLEOTIDE SEQUENCE [LARGE SCALE GENOMIC DNA]</scope>
</reference>
<dbReference type="Pfam" id="PF00083">
    <property type="entry name" value="Sugar_tr"/>
    <property type="match status" value="1"/>
</dbReference>
<dbReference type="PROSITE" id="PS50850">
    <property type="entry name" value="MFS"/>
    <property type="match status" value="1"/>
</dbReference>
<dbReference type="GO" id="GO:0015132">
    <property type="term" value="F:prostaglandin transmembrane transporter activity"/>
    <property type="evidence" value="ECO:0007669"/>
    <property type="project" value="Ensembl"/>
</dbReference>
<keyword evidence="2 5" id="KW-0812">Transmembrane</keyword>
<reference evidence="7" key="2">
    <citation type="submission" date="2025-08" db="UniProtKB">
        <authorList>
            <consortium name="Ensembl"/>
        </authorList>
    </citation>
    <scope>IDENTIFICATION</scope>
</reference>
<feature type="transmembrane region" description="Helical" evidence="5">
    <location>
        <begin position="141"/>
        <end position="161"/>
    </location>
</feature>
<accession>A0A8C8U835</accession>
<evidence type="ECO:0000313" key="7">
    <source>
        <dbReference type="Ensembl" id="ENSPEMP00000031213.1"/>
    </source>
</evidence>
<dbReference type="Gene3D" id="1.20.1250.20">
    <property type="entry name" value="MFS general substrate transporter like domains"/>
    <property type="match status" value="1"/>
</dbReference>
<evidence type="ECO:0000256" key="4">
    <source>
        <dbReference type="ARBA" id="ARBA00023136"/>
    </source>
</evidence>
<name>A0A8C8U835_PERMB</name>
<feature type="transmembrane region" description="Helical" evidence="5">
    <location>
        <begin position="256"/>
        <end position="274"/>
    </location>
</feature>
<evidence type="ECO:0000256" key="2">
    <source>
        <dbReference type="ARBA" id="ARBA00022692"/>
    </source>
</evidence>
<feature type="transmembrane region" description="Helical" evidence="5">
    <location>
        <begin position="173"/>
        <end position="193"/>
    </location>
</feature>
<keyword evidence="8" id="KW-1185">Reference proteome</keyword>
<dbReference type="InterPro" id="IPR020846">
    <property type="entry name" value="MFS_dom"/>
</dbReference>
<dbReference type="GO" id="GO:0009897">
    <property type="term" value="C:external side of plasma membrane"/>
    <property type="evidence" value="ECO:0007669"/>
    <property type="project" value="Ensembl"/>
</dbReference>
<dbReference type="Ensembl" id="ENSPEMT00000040544.1">
    <property type="protein sequence ID" value="ENSPEMP00000031213.1"/>
    <property type="gene ID" value="ENSPEMG00000030122.1"/>
</dbReference>
<dbReference type="PANTHER" id="PTHR24064">
    <property type="entry name" value="SOLUTE CARRIER FAMILY 22 MEMBER"/>
    <property type="match status" value="1"/>
</dbReference>
<reference evidence="7" key="3">
    <citation type="submission" date="2025-09" db="UniProtKB">
        <authorList>
            <consortium name="Ensembl"/>
        </authorList>
    </citation>
    <scope>IDENTIFICATION</scope>
</reference>
<feature type="transmembrane region" description="Helical" evidence="5">
    <location>
        <begin position="231"/>
        <end position="250"/>
    </location>
</feature>
<dbReference type="GO" id="GO:0015347">
    <property type="term" value="F:sodium-independent organic anion transmembrane transporter activity"/>
    <property type="evidence" value="ECO:0007669"/>
    <property type="project" value="Ensembl"/>
</dbReference>
<protein>
    <recommendedName>
        <fullName evidence="6">Major facilitator superfamily (MFS) profile domain-containing protein</fullName>
    </recommendedName>
</protein>
<dbReference type="AlphaFoldDB" id="A0A8C8U835"/>
<dbReference type="SUPFAM" id="SSF103473">
    <property type="entry name" value="MFS general substrate transporter"/>
    <property type="match status" value="1"/>
</dbReference>
<sequence length="466" mass="51231">MAFEELLARAGGVGLFQVLQICILLLPALLAPFHILLENFSAAVPGHRCWTHVLDSEVPTHLTHEALLAISIPLGPNLQPDQCRRFRHPQWQFLDPNATAANRSEGATEPCVDGWVYDHRTFTSTVVTRWDLVCSSQSLKALGQAIFMAGTLAGALVWGSLSHWLGRKSMLLWCYLKVAVAAAGAILAPNFFIYCGLRFLSAFGLAGIIMTQATLMAEWTTIRRRDVTMTILGYTYSTGQMALAGLALALWDWRNLQLAVSIPFLAIFLLSWWLPESARWLITTGQPEKALQELQKVARKNGHKEAKQTLTIEVLTSSMASEATETPGSVLDLFRVPVLFQRTCVIALVNFSLLLSYYGLVLDLQSLGRNLLLLQTLFGAVDFLGRATAVLLLRFLGRAHRTLGGFFALAGFCISANALVPQDLQTLRVALAILGKGCFGLFPTQLRSSTAKGNQQEVVIMESTWS</sequence>
<keyword evidence="3 5" id="KW-1133">Transmembrane helix</keyword>
<dbReference type="InterPro" id="IPR005828">
    <property type="entry name" value="MFS_sugar_transport-like"/>
</dbReference>
<evidence type="ECO:0000256" key="1">
    <source>
        <dbReference type="ARBA" id="ARBA00004141"/>
    </source>
</evidence>
<evidence type="ECO:0000313" key="8">
    <source>
        <dbReference type="Proteomes" id="UP000694547"/>
    </source>
</evidence>
<evidence type="ECO:0000256" key="5">
    <source>
        <dbReference type="SAM" id="Phobius"/>
    </source>
</evidence>
<evidence type="ECO:0000259" key="6">
    <source>
        <dbReference type="PROSITE" id="PS50850"/>
    </source>
</evidence>
<comment type="subcellular location">
    <subcellularLocation>
        <location evidence="1">Membrane</location>
        <topology evidence="1">Multi-pass membrane protein</topology>
    </subcellularLocation>
</comment>
<feature type="domain" description="Major facilitator superfamily (MFS) profile" evidence="6">
    <location>
        <begin position="99"/>
        <end position="466"/>
    </location>
</feature>
<feature type="transmembrane region" description="Helical" evidence="5">
    <location>
        <begin position="12"/>
        <end position="35"/>
    </location>
</feature>
<organism evidence="7 8">
    <name type="scientific">Peromyscus maniculatus bairdii</name>
    <name type="common">Prairie deer mouse</name>
    <dbReference type="NCBI Taxonomy" id="230844"/>
    <lineage>
        <taxon>Eukaryota</taxon>
        <taxon>Metazoa</taxon>
        <taxon>Chordata</taxon>
        <taxon>Craniata</taxon>
        <taxon>Vertebrata</taxon>
        <taxon>Euteleostomi</taxon>
        <taxon>Mammalia</taxon>
        <taxon>Eutheria</taxon>
        <taxon>Euarchontoglires</taxon>
        <taxon>Glires</taxon>
        <taxon>Rodentia</taxon>
        <taxon>Myomorpha</taxon>
        <taxon>Muroidea</taxon>
        <taxon>Cricetidae</taxon>
        <taxon>Neotominae</taxon>
        <taxon>Peromyscus</taxon>
    </lineage>
</organism>
<dbReference type="GO" id="GO:0016324">
    <property type="term" value="C:apical plasma membrane"/>
    <property type="evidence" value="ECO:0007669"/>
    <property type="project" value="Ensembl"/>
</dbReference>
<dbReference type="GO" id="GO:0046415">
    <property type="term" value="P:urate metabolic process"/>
    <property type="evidence" value="ECO:0007669"/>
    <property type="project" value="Ensembl"/>
</dbReference>
<feature type="transmembrane region" description="Helical" evidence="5">
    <location>
        <begin position="339"/>
        <end position="360"/>
    </location>
</feature>
<feature type="transmembrane region" description="Helical" evidence="5">
    <location>
        <begin position="372"/>
        <end position="396"/>
    </location>
</feature>
<keyword evidence="4 5" id="KW-0472">Membrane</keyword>